<dbReference type="SUPFAM" id="SSF49313">
    <property type="entry name" value="Cadherin-like"/>
    <property type="match status" value="2"/>
</dbReference>
<gene>
    <name evidence="13" type="ORF">OBRU01_23788</name>
</gene>
<dbReference type="Gene3D" id="2.60.40.60">
    <property type="entry name" value="Cadherins"/>
    <property type="match status" value="2"/>
</dbReference>
<dbReference type="GO" id="GO:0044331">
    <property type="term" value="P:cell-cell adhesion mediated by cadherin"/>
    <property type="evidence" value="ECO:0007669"/>
    <property type="project" value="TreeGrafter"/>
</dbReference>
<dbReference type="PROSITE" id="PS00232">
    <property type="entry name" value="CADHERIN_1"/>
    <property type="match status" value="1"/>
</dbReference>
<evidence type="ECO:0000313" key="14">
    <source>
        <dbReference type="Proteomes" id="UP000037510"/>
    </source>
</evidence>
<dbReference type="InterPro" id="IPR002126">
    <property type="entry name" value="Cadherin-like_dom"/>
</dbReference>
<evidence type="ECO:0000256" key="3">
    <source>
        <dbReference type="ARBA" id="ARBA00022692"/>
    </source>
</evidence>
<dbReference type="GO" id="GO:0034332">
    <property type="term" value="P:adherens junction organization"/>
    <property type="evidence" value="ECO:0007669"/>
    <property type="project" value="TreeGrafter"/>
</dbReference>
<evidence type="ECO:0000256" key="7">
    <source>
        <dbReference type="ARBA" id="ARBA00022889"/>
    </source>
</evidence>
<comment type="subcellular location">
    <subcellularLocation>
        <location evidence="1">Cell membrane</location>
        <topology evidence="1">Single-pass type I membrane protein</topology>
    </subcellularLocation>
</comment>
<dbReference type="CDD" id="cd11304">
    <property type="entry name" value="Cadherin_repeat"/>
    <property type="match status" value="2"/>
</dbReference>
<dbReference type="EMBL" id="JTDY01008142">
    <property type="protein sequence ID" value="KOB64715.1"/>
    <property type="molecule type" value="Genomic_DNA"/>
</dbReference>
<dbReference type="GO" id="GO:0008013">
    <property type="term" value="F:beta-catenin binding"/>
    <property type="evidence" value="ECO:0007669"/>
    <property type="project" value="TreeGrafter"/>
</dbReference>
<dbReference type="InterPro" id="IPR020894">
    <property type="entry name" value="Cadherin_CS"/>
</dbReference>
<dbReference type="GO" id="GO:0000902">
    <property type="term" value="P:cell morphogenesis"/>
    <property type="evidence" value="ECO:0007669"/>
    <property type="project" value="TreeGrafter"/>
</dbReference>
<evidence type="ECO:0000259" key="12">
    <source>
        <dbReference type="PROSITE" id="PS50268"/>
    </source>
</evidence>
<dbReference type="PANTHER" id="PTHR24027">
    <property type="entry name" value="CADHERIN-23"/>
    <property type="match status" value="1"/>
</dbReference>
<reference evidence="13 14" key="1">
    <citation type="journal article" date="2015" name="Genome Biol. Evol.">
        <title>The genome of winter moth (Operophtera brumata) provides a genomic perspective on sexual dimorphism and phenology.</title>
        <authorList>
            <person name="Derks M.F."/>
            <person name="Smit S."/>
            <person name="Salis L."/>
            <person name="Schijlen E."/>
            <person name="Bossers A."/>
            <person name="Mateman C."/>
            <person name="Pijl A.S."/>
            <person name="de Ridder D."/>
            <person name="Groenen M.A."/>
            <person name="Visser M.E."/>
            <person name="Megens H.J."/>
        </authorList>
    </citation>
    <scope>NUCLEOTIDE SEQUENCE [LARGE SCALE GENOMIC DNA]</scope>
    <source>
        <strain evidence="13">WM2013NL</strain>
        <tissue evidence="13">Head and thorax</tissue>
    </source>
</reference>
<accession>A0A0L7KNP2</accession>
<dbReference type="GO" id="GO:0005509">
    <property type="term" value="F:calcium ion binding"/>
    <property type="evidence" value="ECO:0007669"/>
    <property type="project" value="UniProtKB-UniRule"/>
</dbReference>
<keyword evidence="5" id="KW-0677">Repeat</keyword>
<dbReference type="Proteomes" id="UP000037510">
    <property type="component" value="Unassembled WGS sequence"/>
</dbReference>
<dbReference type="PRINTS" id="PR00205">
    <property type="entry name" value="CADHERIN"/>
</dbReference>
<feature type="domain" description="Cadherin" evidence="12">
    <location>
        <begin position="27"/>
        <end position="142"/>
    </location>
</feature>
<dbReference type="GO" id="GO:0016339">
    <property type="term" value="P:calcium-dependent cell-cell adhesion via plasma membrane cell adhesion molecules"/>
    <property type="evidence" value="ECO:0007669"/>
    <property type="project" value="TreeGrafter"/>
</dbReference>
<comment type="function">
    <text evidence="10">Cadherins are calcium-dependent cell adhesion proteins. They preferentially interact with themselves in a homophilic manner in connecting cells.</text>
</comment>
<sequence length="191" mass="21437">MVSPMPSATTEVTIIVTDVNDETPRFRSERYVGEILENAQQNTPITFLQDAIPEVFDYDQGKNGTFELFLRGDNGIFDVTPFKGINEASFLIRVNDPSFLDYEKVTVMNFSLVAKEIVAKDPKMRFPITVHIKDENDNFPEFTESLYTVSVAENCRVGTTVAWVQALDQDSDNYGTRGIRYTSLGGSIANL</sequence>
<proteinExistence type="predicted"/>
<dbReference type="GO" id="GO:0007043">
    <property type="term" value="P:cell-cell junction assembly"/>
    <property type="evidence" value="ECO:0007669"/>
    <property type="project" value="TreeGrafter"/>
</dbReference>
<keyword evidence="2" id="KW-1003">Cell membrane</keyword>
<comment type="caution">
    <text evidence="13">The sequence shown here is derived from an EMBL/GenBank/DDBJ whole genome shotgun (WGS) entry which is preliminary data.</text>
</comment>
<evidence type="ECO:0000256" key="2">
    <source>
        <dbReference type="ARBA" id="ARBA00022475"/>
    </source>
</evidence>
<evidence type="ECO:0000313" key="13">
    <source>
        <dbReference type="EMBL" id="KOB64715.1"/>
    </source>
</evidence>
<evidence type="ECO:0000256" key="4">
    <source>
        <dbReference type="ARBA" id="ARBA00022729"/>
    </source>
</evidence>
<dbReference type="GO" id="GO:0005912">
    <property type="term" value="C:adherens junction"/>
    <property type="evidence" value="ECO:0007669"/>
    <property type="project" value="TreeGrafter"/>
</dbReference>
<keyword evidence="8" id="KW-1133">Transmembrane helix</keyword>
<dbReference type="GO" id="GO:0016342">
    <property type="term" value="C:catenin complex"/>
    <property type="evidence" value="ECO:0007669"/>
    <property type="project" value="TreeGrafter"/>
</dbReference>
<keyword evidence="6 11" id="KW-0106">Calcium</keyword>
<dbReference type="PANTHER" id="PTHR24027:SF411">
    <property type="entry name" value="CADHERIN DOMAIN-CONTAINING PROTEIN"/>
    <property type="match status" value="1"/>
</dbReference>
<keyword evidence="3" id="KW-0812">Transmembrane</keyword>
<keyword evidence="9" id="KW-0472">Membrane</keyword>
<evidence type="ECO:0000256" key="9">
    <source>
        <dbReference type="ARBA" id="ARBA00023136"/>
    </source>
</evidence>
<dbReference type="GO" id="GO:0045296">
    <property type="term" value="F:cadherin binding"/>
    <property type="evidence" value="ECO:0007669"/>
    <property type="project" value="TreeGrafter"/>
</dbReference>
<dbReference type="InterPro" id="IPR039808">
    <property type="entry name" value="Cadherin"/>
</dbReference>
<organism evidence="13 14">
    <name type="scientific">Operophtera brumata</name>
    <name type="common">Winter moth</name>
    <name type="synonym">Phalaena brumata</name>
    <dbReference type="NCBI Taxonomy" id="104452"/>
    <lineage>
        <taxon>Eukaryota</taxon>
        <taxon>Metazoa</taxon>
        <taxon>Ecdysozoa</taxon>
        <taxon>Arthropoda</taxon>
        <taxon>Hexapoda</taxon>
        <taxon>Insecta</taxon>
        <taxon>Pterygota</taxon>
        <taxon>Neoptera</taxon>
        <taxon>Endopterygota</taxon>
        <taxon>Lepidoptera</taxon>
        <taxon>Glossata</taxon>
        <taxon>Ditrysia</taxon>
        <taxon>Geometroidea</taxon>
        <taxon>Geometridae</taxon>
        <taxon>Larentiinae</taxon>
        <taxon>Operophtera</taxon>
    </lineage>
</organism>
<dbReference type="GO" id="GO:0016477">
    <property type="term" value="P:cell migration"/>
    <property type="evidence" value="ECO:0007669"/>
    <property type="project" value="TreeGrafter"/>
</dbReference>
<keyword evidence="7" id="KW-0130">Cell adhesion</keyword>
<dbReference type="STRING" id="104452.A0A0L7KNP2"/>
<protein>
    <submittedName>
        <fullName evidence="13">Cadherin-23</fullName>
    </submittedName>
</protein>
<keyword evidence="14" id="KW-1185">Reference proteome</keyword>
<dbReference type="SMART" id="SM00112">
    <property type="entry name" value="CA"/>
    <property type="match status" value="1"/>
</dbReference>
<evidence type="ECO:0000256" key="11">
    <source>
        <dbReference type="PROSITE-ProRule" id="PRU00043"/>
    </source>
</evidence>
<dbReference type="GO" id="GO:0007156">
    <property type="term" value="P:homophilic cell adhesion via plasma membrane adhesion molecules"/>
    <property type="evidence" value="ECO:0007669"/>
    <property type="project" value="InterPro"/>
</dbReference>
<evidence type="ECO:0000256" key="8">
    <source>
        <dbReference type="ARBA" id="ARBA00022989"/>
    </source>
</evidence>
<evidence type="ECO:0000256" key="1">
    <source>
        <dbReference type="ARBA" id="ARBA00004251"/>
    </source>
</evidence>
<keyword evidence="4" id="KW-0732">Signal</keyword>
<dbReference type="FunFam" id="2.60.40.60:FF:000098">
    <property type="entry name" value="cadherin-23 isoform X1"/>
    <property type="match status" value="1"/>
</dbReference>
<dbReference type="AlphaFoldDB" id="A0A0L7KNP2"/>
<dbReference type="PROSITE" id="PS50268">
    <property type="entry name" value="CADHERIN_2"/>
    <property type="match status" value="1"/>
</dbReference>
<dbReference type="InterPro" id="IPR015919">
    <property type="entry name" value="Cadherin-like_sf"/>
</dbReference>
<evidence type="ECO:0000256" key="5">
    <source>
        <dbReference type="ARBA" id="ARBA00022737"/>
    </source>
</evidence>
<name>A0A0L7KNP2_OPEBR</name>
<evidence type="ECO:0000256" key="6">
    <source>
        <dbReference type="ARBA" id="ARBA00022837"/>
    </source>
</evidence>
<evidence type="ECO:0000256" key="10">
    <source>
        <dbReference type="ARBA" id="ARBA00059331"/>
    </source>
</evidence>